<reference evidence="3" key="1">
    <citation type="journal article" date="2012" name="Nat. Biotechnol.">
        <title>Reference genome sequence of the model plant Setaria.</title>
        <authorList>
            <person name="Bennetzen J.L."/>
            <person name="Schmutz J."/>
            <person name="Wang H."/>
            <person name="Percifield R."/>
            <person name="Hawkins J."/>
            <person name="Pontaroli A.C."/>
            <person name="Estep M."/>
            <person name="Feng L."/>
            <person name="Vaughn J.N."/>
            <person name="Grimwood J."/>
            <person name="Jenkins J."/>
            <person name="Barry K."/>
            <person name="Lindquist E."/>
            <person name="Hellsten U."/>
            <person name="Deshpande S."/>
            <person name="Wang X."/>
            <person name="Wu X."/>
            <person name="Mitros T."/>
            <person name="Triplett J."/>
            <person name="Yang X."/>
            <person name="Ye C.Y."/>
            <person name="Mauro-Herrera M."/>
            <person name="Wang L."/>
            <person name="Li P."/>
            <person name="Sharma M."/>
            <person name="Sharma R."/>
            <person name="Ronald P.C."/>
            <person name="Panaud O."/>
            <person name="Kellogg E.A."/>
            <person name="Brutnell T.P."/>
            <person name="Doust A.N."/>
            <person name="Tuskan G.A."/>
            <person name="Rokhsar D."/>
            <person name="Devos K.M."/>
        </authorList>
    </citation>
    <scope>NUCLEOTIDE SEQUENCE [LARGE SCALE GENOMIC DNA]</scope>
    <source>
        <strain evidence="3">cv. Yugu1</strain>
    </source>
</reference>
<dbReference type="InterPro" id="IPR036047">
    <property type="entry name" value="F-box-like_dom_sf"/>
</dbReference>
<dbReference type="Proteomes" id="UP000004995">
    <property type="component" value="Unassembled WGS sequence"/>
</dbReference>
<dbReference type="eggNOG" id="ENOG502QWH8">
    <property type="taxonomic scope" value="Eukaryota"/>
</dbReference>
<dbReference type="EMBL" id="AGNK02001590">
    <property type="status" value="NOT_ANNOTATED_CDS"/>
    <property type="molecule type" value="Genomic_DNA"/>
</dbReference>
<dbReference type="SUPFAM" id="SSF63829">
    <property type="entry name" value="Calcium-dependent phosphotriesterase"/>
    <property type="match status" value="1"/>
</dbReference>
<protein>
    <recommendedName>
        <fullName evidence="1">F-box domain-containing protein</fullName>
    </recommendedName>
</protein>
<dbReference type="EnsemblPlants" id="KQL14630">
    <property type="protein sequence ID" value="KQL14630"/>
    <property type="gene ID" value="SETIT_025333mg"/>
</dbReference>
<dbReference type="CDD" id="cd22157">
    <property type="entry name" value="F-box_AtFBW1-like"/>
    <property type="match status" value="1"/>
</dbReference>
<dbReference type="PANTHER" id="PTHR35546">
    <property type="entry name" value="F-BOX PROTEIN INTERACTION DOMAIN PROTEIN-RELATED"/>
    <property type="match status" value="1"/>
</dbReference>
<dbReference type="STRING" id="4555.K3ZFI1"/>
<name>K3ZFI1_SETIT</name>
<dbReference type="Pfam" id="PF24750">
    <property type="entry name" value="b-prop_At3g26010-like"/>
    <property type="match status" value="1"/>
</dbReference>
<sequence>KKPGAASLPDDLIAEILSRVPYKSLCCFKCVSRPWLALCSDPGVRRRCPQTLSLHFHQTLRQRVGQRPAHCRPQLSFLPPGHRDATIYDSCNGLLLCRFKDVPTQVGSRYFVGNPATEKWIDLPDTEPMKRRYPVIRLGFDPAVSSHVRVFPLVHDGDICHRQDRVTGLEIYSSGTGGWTYTPSEWGDGIRVFGNSRSAFFNSTLHLTTLDNSVIAVDTDGKTWRKILTPGACNFDTIGLSQGRLYAVNYGEVWVLEDYLDDIYMAVHAIHPEHSLIFLTAGNMRSLMSYDIDTGKVHAIHTLGENFMHKYLYTPCFSKWLPEGH</sequence>
<evidence type="ECO:0000259" key="1">
    <source>
        <dbReference type="SMART" id="SM00256"/>
    </source>
</evidence>
<dbReference type="InterPro" id="IPR055290">
    <property type="entry name" value="At3g26010-like"/>
</dbReference>
<dbReference type="SMART" id="SM00256">
    <property type="entry name" value="FBOX"/>
    <property type="match status" value="1"/>
</dbReference>
<evidence type="ECO:0000313" key="3">
    <source>
        <dbReference type="Proteomes" id="UP000004995"/>
    </source>
</evidence>
<dbReference type="InParanoid" id="K3ZFI1"/>
<dbReference type="AlphaFoldDB" id="K3ZFI1"/>
<dbReference type="PANTHER" id="PTHR35546:SF80">
    <property type="entry name" value="F-BOX DOMAIN CONTAINING PROTEIN EXPRESSED"/>
    <property type="match status" value="1"/>
</dbReference>
<evidence type="ECO:0000313" key="2">
    <source>
        <dbReference type="EnsemblPlants" id="KQL14630"/>
    </source>
</evidence>
<dbReference type="Pfam" id="PF00646">
    <property type="entry name" value="F-box"/>
    <property type="match status" value="1"/>
</dbReference>
<proteinExistence type="predicted"/>
<accession>K3ZFI1</accession>
<reference evidence="2" key="2">
    <citation type="submission" date="2018-08" db="UniProtKB">
        <authorList>
            <consortium name="EnsemblPlants"/>
        </authorList>
    </citation>
    <scope>IDENTIFICATION</scope>
    <source>
        <strain evidence="2">Yugu1</strain>
    </source>
</reference>
<keyword evidence="3" id="KW-1185">Reference proteome</keyword>
<dbReference type="InterPro" id="IPR001810">
    <property type="entry name" value="F-box_dom"/>
</dbReference>
<dbReference type="Gramene" id="KQL14630">
    <property type="protein sequence ID" value="KQL14630"/>
    <property type="gene ID" value="SETIT_025333mg"/>
</dbReference>
<dbReference type="Gene3D" id="1.20.1280.50">
    <property type="match status" value="1"/>
</dbReference>
<organism evidence="2 3">
    <name type="scientific">Setaria italica</name>
    <name type="common">Foxtail millet</name>
    <name type="synonym">Panicum italicum</name>
    <dbReference type="NCBI Taxonomy" id="4555"/>
    <lineage>
        <taxon>Eukaryota</taxon>
        <taxon>Viridiplantae</taxon>
        <taxon>Streptophyta</taxon>
        <taxon>Embryophyta</taxon>
        <taxon>Tracheophyta</taxon>
        <taxon>Spermatophyta</taxon>
        <taxon>Magnoliopsida</taxon>
        <taxon>Liliopsida</taxon>
        <taxon>Poales</taxon>
        <taxon>Poaceae</taxon>
        <taxon>PACMAD clade</taxon>
        <taxon>Panicoideae</taxon>
        <taxon>Panicodae</taxon>
        <taxon>Paniceae</taxon>
        <taxon>Cenchrinae</taxon>
        <taxon>Setaria</taxon>
    </lineage>
</organism>
<dbReference type="HOGENOM" id="CLU_022847_1_1_1"/>
<feature type="domain" description="F-box" evidence="1">
    <location>
        <begin position="8"/>
        <end position="48"/>
    </location>
</feature>
<dbReference type="InterPro" id="IPR056592">
    <property type="entry name" value="Beta-prop_At3g26010-like"/>
</dbReference>
<dbReference type="SUPFAM" id="SSF81383">
    <property type="entry name" value="F-box domain"/>
    <property type="match status" value="1"/>
</dbReference>
<dbReference type="OMA" id="CQCWTRS"/>